<dbReference type="EMBL" id="UFXL01000001">
    <property type="protein sequence ID" value="SUY76870.1"/>
    <property type="molecule type" value="Genomic_DNA"/>
</dbReference>
<sequence>MRRDVNLNVPQELQRVEESLEKYGPLGSGPLEEAAMRQRRREVSAVIAERS</sequence>
<dbReference type="Proteomes" id="UP000255070">
    <property type="component" value="Unassembled WGS sequence"/>
</dbReference>
<comment type="caution">
    <text evidence="1">The sequence shown here is derived from an EMBL/GenBank/DDBJ whole genome shotgun (WGS) entry which is preliminary data.</text>
</comment>
<dbReference type="AlphaFoldDB" id="A0A8B4S1Y5"/>
<organism evidence="1 2">
    <name type="scientific">Comamonas testosteroni</name>
    <name type="common">Pseudomonas testosteroni</name>
    <dbReference type="NCBI Taxonomy" id="285"/>
    <lineage>
        <taxon>Bacteria</taxon>
        <taxon>Pseudomonadati</taxon>
        <taxon>Pseudomonadota</taxon>
        <taxon>Betaproteobacteria</taxon>
        <taxon>Burkholderiales</taxon>
        <taxon>Comamonadaceae</taxon>
        <taxon>Comamonas</taxon>
    </lineage>
</organism>
<name>A0A8B4S1Y5_COMTE</name>
<evidence type="ECO:0000313" key="1">
    <source>
        <dbReference type="EMBL" id="SUY76870.1"/>
    </source>
</evidence>
<keyword evidence="2" id="KW-1185">Reference proteome</keyword>
<evidence type="ECO:0000313" key="2">
    <source>
        <dbReference type="Proteomes" id="UP000255070"/>
    </source>
</evidence>
<proteinExistence type="predicted"/>
<accession>A0A8B4S1Y5</accession>
<gene>
    <name evidence="1" type="ORF">NCTC10698_01856</name>
</gene>
<reference evidence="1 2" key="1">
    <citation type="submission" date="2018-06" db="EMBL/GenBank/DDBJ databases">
        <authorList>
            <consortium name="Pathogen Informatics"/>
            <person name="Doyle S."/>
        </authorList>
    </citation>
    <scope>NUCLEOTIDE SEQUENCE [LARGE SCALE GENOMIC DNA]</scope>
    <source>
        <strain evidence="1 2">NCTC10698</strain>
    </source>
</reference>
<protein>
    <submittedName>
        <fullName evidence="1">Uncharacterized protein</fullName>
    </submittedName>
</protein>